<dbReference type="OrthoDB" id="5785269at2759"/>
<evidence type="ECO:0008006" key="4">
    <source>
        <dbReference type="Google" id="ProtNLM"/>
    </source>
</evidence>
<organism evidence="2 3">
    <name type="scientific">Ancylostoma caninum</name>
    <name type="common">Dog hookworm</name>
    <dbReference type="NCBI Taxonomy" id="29170"/>
    <lineage>
        <taxon>Eukaryota</taxon>
        <taxon>Metazoa</taxon>
        <taxon>Ecdysozoa</taxon>
        <taxon>Nematoda</taxon>
        <taxon>Chromadorea</taxon>
        <taxon>Rhabditida</taxon>
        <taxon>Rhabditina</taxon>
        <taxon>Rhabditomorpha</taxon>
        <taxon>Strongyloidea</taxon>
        <taxon>Ancylostomatidae</taxon>
        <taxon>Ancylostomatinae</taxon>
        <taxon>Ancylostoma</taxon>
    </lineage>
</organism>
<reference evidence="2 3" key="1">
    <citation type="submission" date="2014-10" db="EMBL/GenBank/DDBJ databases">
        <title>Draft genome of the hookworm Ancylostoma caninum.</title>
        <authorList>
            <person name="Mitreva M."/>
        </authorList>
    </citation>
    <scope>NUCLEOTIDE SEQUENCE [LARGE SCALE GENOMIC DNA]</scope>
    <source>
        <strain evidence="2 3">Baltimore</strain>
    </source>
</reference>
<dbReference type="Proteomes" id="UP000252519">
    <property type="component" value="Unassembled WGS sequence"/>
</dbReference>
<evidence type="ECO:0000313" key="3">
    <source>
        <dbReference type="Proteomes" id="UP000252519"/>
    </source>
</evidence>
<evidence type="ECO:0000313" key="2">
    <source>
        <dbReference type="EMBL" id="RCN53637.1"/>
    </source>
</evidence>
<accession>A0A368HE60</accession>
<feature type="transmembrane region" description="Helical" evidence="1">
    <location>
        <begin position="6"/>
        <end position="25"/>
    </location>
</feature>
<protein>
    <recommendedName>
        <fullName evidence="4">CUB domain protein</fullName>
    </recommendedName>
</protein>
<keyword evidence="1" id="KW-0472">Membrane</keyword>
<gene>
    <name evidence="2" type="ORF">ANCCAN_00131</name>
</gene>
<name>A0A368HE60_ANCCA</name>
<dbReference type="AlphaFoldDB" id="A0A368HE60"/>
<comment type="caution">
    <text evidence="2">The sequence shown here is derived from an EMBL/GenBank/DDBJ whole genome shotgun (WGS) entry which is preliminary data.</text>
</comment>
<evidence type="ECO:0000256" key="1">
    <source>
        <dbReference type="SAM" id="Phobius"/>
    </source>
</evidence>
<dbReference type="EMBL" id="JOJR01000001">
    <property type="protein sequence ID" value="RCN53637.1"/>
    <property type="molecule type" value="Genomic_DNA"/>
</dbReference>
<proteinExistence type="predicted"/>
<keyword evidence="1" id="KW-1133">Transmembrane helix</keyword>
<keyword evidence="1" id="KW-0812">Transmembrane</keyword>
<keyword evidence="3" id="KW-1185">Reference proteome</keyword>
<sequence>MSLYAFFQVLMVNVVASLFVFYIPFAQALSFYTRHQTIDCGSRISTEGSYRIPKHETCTFNVEVPAKSAVQITVSGKEFKCRRHLNDLMIVSTETKLPSFPCLDRVGAAVFTGADSEYVIHARNLPTGSHIGVSYYSTHYECGDSVPFDVAGIPLTMKYSADKECALVLPGRARAVIDSIDGSDVCIQFHQGLRLGDFALQSEKVCHGLEGFSAMRYDVFCSIGQMNVGSDADATIHFRLEAPTPEQLDSYRIESYACSTRFID</sequence>